<feature type="transmembrane region" description="Helical" evidence="2">
    <location>
        <begin position="21"/>
        <end position="40"/>
    </location>
</feature>
<protein>
    <submittedName>
        <fullName evidence="3">COG3014 family protein</fullName>
    </submittedName>
</protein>
<evidence type="ECO:0000313" key="3">
    <source>
        <dbReference type="EMBL" id="MFD1003231.1"/>
    </source>
</evidence>
<dbReference type="InterPro" id="IPR019734">
    <property type="entry name" value="TPR_rpt"/>
</dbReference>
<gene>
    <name evidence="3" type="ORF">ACFQ21_28150</name>
</gene>
<dbReference type="Proteomes" id="UP001597112">
    <property type="component" value="Unassembled WGS sequence"/>
</dbReference>
<keyword evidence="2" id="KW-0812">Transmembrane</keyword>
<dbReference type="EMBL" id="JBHTKA010000015">
    <property type="protein sequence ID" value="MFD1003231.1"/>
    <property type="molecule type" value="Genomic_DNA"/>
</dbReference>
<name>A0ABW3KDG9_9BACT</name>
<dbReference type="RefSeq" id="WP_377585628.1">
    <property type="nucleotide sequence ID" value="NZ_JBHTKA010000015.1"/>
</dbReference>
<keyword evidence="2" id="KW-1133">Transmembrane helix</keyword>
<sequence>MDNLYQQIKAIRLSGTSVIGRIVLLYIPVALLISGCATYYQKNFDFNYEFERGDLQRALATLEKNNKQEHGRSRFIYMVNNGLLLSILGRYEESNAYFEKAFLFGEDYHINYLNEAASYFTNPSVTIYHGEDHEHLMLLYYKALNYLKMNKYEEALVECRRLNIRLNQLSDKYTSEEKYQRDAFVNTLMGIIYQADKDYNNAFIAYRNALEVYENDYAKMFGMKVPEQLKYDLINTATWTGFTKEADEYKERFCIPEYKPTTPEADLVFFWHNGLAPIKSEWSINFAIDKGSNNGVVFSNPELGLVFPFELGEDEDKKRSDLTDLRVFRVAFPRYMERPVYYKSGDLTLGDKSYPLELVEDVNQVAFYSLKKRMVQEFSKGLLRAALKKVTEQSLRKENESLGAVMGLVNAMTEKADTRNWQTLPHSIYYSRISLKEGANEVKLSLKTADGQITPHDFTYQAKKGQTLFHTFSSLESTSAPYRYY</sequence>
<evidence type="ECO:0000256" key="1">
    <source>
        <dbReference type="PROSITE-ProRule" id="PRU00339"/>
    </source>
</evidence>
<evidence type="ECO:0000313" key="4">
    <source>
        <dbReference type="Proteomes" id="UP001597112"/>
    </source>
</evidence>
<dbReference type="SUPFAM" id="SSF48452">
    <property type="entry name" value="TPR-like"/>
    <property type="match status" value="1"/>
</dbReference>
<keyword evidence="1" id="KW-0802">TPR repeat</keyword>
<accession>A0ABW3KDG9</accession>
<feature type="repeat" description="TPR" evidence="1">
    <location>
        <begin position="183"/>
        <end position="216"/>
    </location>
</feature>
<comment type="caution">
    <text evidence="3">The sequence shown here is derived from an EMBL/GenBank/DDBJ whole genome shotgun (WGS) entry which is preliminary data.</text>
</comment>
<dbReference type="InterPro" id="IPR011990">
    <property type="entry name" value="TPR-like_helical_dom_sf"/>
</dbReference>
<organism evidence="3 4">
    <name type="scientific">Ohtaekwangia kribbensis</name>
    <dbReference type="NCBI Taxonomy" id="688913"/>
    <lineage>
        <taxon>Bacteria</taxon>
        <taxon>Pseudomonadati</taxon>
        <taxon>Bacteroidota</taxon>
        <taxon>Cytophagia</taxon>
        <taxon>Cytophagales</taxon>
        <taxon>Fulvivirgaceae</taxon>
        <taxon>Ohtaekwangia</taxon>
    </lineage>
</organism>
<proteinExistence type="predicted"/>
<dbReference type="Gene3D" id="1.25.40.10">
    <property type="entry name" value="Tetratricopeptide repeat domain"/>
    <property type="match status" value="1"/>
</dbReference>
<keyword evidence="4" id="KW-1185">Reference proteome</keyword>
<reference evidence="4" key="1">
    <citation type="journal article" date="2019" name="Int. J. Syst. Evol. Microbiol.">
        <title>The Global Catalogue of Microorganisms (GCM) 10K type strain sequencing project: providing services to taxonomists for standard genome sequencing and annotation.</title>
        <authorList>
            <consortium name="The Broad Institute Genomics Platform"/>
            <consortium name="The Broad Institute Genome Sequencing Center for Infectious Disease"/>
            <person name="Wu L."/>
            <person name="Ma J."/>
        </authorList>
    </citation>
    <scope>NUCLEOTIDE SEQUENCE [LARGE SCALE GENOMIC DNA]</scope>
    <source>
        <strain evidence="4">CCUG 58938</strain>
    </source>
</reference>
<evidence type="ECO:0000256" key="2">
    <source>
        <dbReference type="SAM" id="Phobius"/>
    </source>
</evidence>
<dbReference type="PROSITE" id="PS50005">
    <property type="entry name" value="TPR"/>
    <property type="match status" value="1"/>
</dbReference>
<keyword evidence="2" id="KW-0472">Membrane</keyword>